<proteinExistence type="predicted"/>
<feature type="repeat" description="ANK" evidence="3">
    <location>
        <begin position="661"/>
        <end position="693"/>
    </location>
</feature>
<feature type="repeat" description="ANK" evidence="3">
    <location>
        <begin position="694"/>
        <end position="726"/>
    </location>
</feature>
<dbReference type="PRINTS" id="PR01415">
    <property type="entry name" value="ANKYRIN"/>
</dbReference>
<feature type="domain" description="DUF8212" evidence="6">
    <location>
        <begin position="218"/>
        <end position="241"/>
    </location>
</feature>
<comment type="caution">
    <text evidence="7">The sequence shown here is derived from an EMBL/GenBank/DDBJ whole genome shotgun (WGS) entry which is preliminary data.</text>
</comment>
<keyword evidence="1" id="KW-0677">Repeat</keyword>
<dbReference type="InterPro" id="IPR036770">
    <property type="entry name" value="Ankyrin_rpt-contain_sf"/>
</dbReference>
<dbReference type="Pfam" id="PF12796">
    <property type="entry name" value="Ank_2"/>
    <property type="match status" value="6"/>
</dbReference>
<dbReference type="Pfam" id="PF13637">
    <property type="entry name" value="Ank_4"/>
    <property type="match status" value="1"/>
</dbReference>
<dbReference type="SMART" id="SM00248">
    <property type="entry name" value="ANK"/>
    <property type="match status" value="18"/>
</dbReference>
<dbReference type="Pfam" id="PF00023">
    <property type="entry name" value="Ank"/>
    <property type="match status" value="1"/>
</dbReference>
<dbReference type="PROSITE" id="PS50088">
    <property type="entry name" value="ANK_REPEAT"/>
    <property type="match status" value="14"/>
</dbReference>
<accession>A0A179FVQ5</accession>
<dbReference type="InterPro" id="IPR058525">
    <property type="entry name" value="DUF8212"/>
</dbReference>
<dbReference type="STRING" id="1380566.A0A179FVQ5"/>
<evidence type="ECO:0000256" key="1">
    <source>
        <dbReference type="ARBA" id="ARBA00022737"/>
    </source>
</evidence>
<dbReference type="InterPro" id="IPR010730">
    <property type="entry name" value="HET"/>
</dbReference>
<dbReference type="PANTHER" id="PTHR24188:SF29">
    <property type="entry name" value="GH09064P"/>
    <property type="match status" value="1"/>
</dbReference>
<dbReference type="RefSeq" id="XP_018146272.1">
    <property type="nucleotide sequence ID" value="XM_018281993.1"/>
</dbReference>
<feature type="domain" description="Heterokaryon incompatibility" evidence="5">
    <location>
        <begin position="22"/>
        <end position="108"/>
    </location>
</feature>
<dbReference type="InterPro" id="IPR002110">
    <property type="entry name" value="Ankyrin_rpt"/>
</dbReference>
<feature type="repeat" description="ANK" evidence="3">
    <location>
        <begin position="627"/>
        <end position="660"/>
    </location>
</feature>
<dbReference type="SUPFAM" id="SSF48403">
    <property type="entry name" value="Ankyrin repeat"/>
    <property type="match status" value="2"/>
</dbReference>
<evidence type="ECO:0000259" key="5">
    <source>
        <dbReference type="Pfam" id="PF06985"/>
    </source>
</evidence>
<name>A0A179FVQ5_METCM</name>
<feature type="repeat" description="ANK" evidence="3">
    <location>
        <begin position="727"/>
        <end position="759"/>
    </location>
</feature>
<feature type="repeat" description="ANK" evidence="3">
    <location>
        <begin position="594"/>
        <end position="626"/>
    </location>
</feature>
<evidence type="ECO:0000256" key="4">
    <source>
        <dbReference type="SAM" id="MobiDB-lite"/>
    </source>
</evidence>
<keyword evidence="8" id="KW-1185">Reference proteome</keyword>
<dbReference type="KEGG" id="pchm:VFPPC_02324"/>
<feature type="repeat" description="ANK" evidence="3">
    <location>
        <begin position="440"/>
        <end position="472"/>
    </location>
</feature>
<dbReference type="EMBL" id="LSBJ02000002">
    <property type="protein sequence ID" value="OAQ69735.1"/>
    <property type="molecule type" value="Genomic_DNA"/>
</dbReference>
<feature type="repeat" description="ANK" evidence="3">
    <location>
        <begin position="900"/>
        <end position="932"/>
    </location>
</feature>
<dbReference type="Pfam" id="PF26640">
    <property type="entry name" value="DUF8212"/>
    <property type="match status" value="1"/>
</dbReference>
<feature type="repeat" description="ANK" evidence="3">
    <location>
        <begin position="540"/>
        <end position="572"/>
    </location>
</feature>
<dbReference type="PROSITE" id="PS50297">
    <property type="entry name" value="ANK_REP_REGION"/>
    <property type="match status" value="11"/>
</dbReference>
<feature type="repeat" description="ANK" evidence="3">
    <location>
        <begin position="997"/>
        <end position="1029"/>
    </location>
</feature>
<dbReference type="AlphaFoldDB" id="A0A179FVQ5"/>
<dbReference type="Gene3D" id="1.25.40.20">
    <property type="entry name" value="Ankyrin repeat-containing domain"/>
    <property type="match status" value="6"/>
</dbReference>
<feature type="repeat" description="ANK" evidence="3">
    <location>
        <begin position="507"/>
        <end position="539"/>
    </location>
</feature>
<reference evidence="7 8" key="1">
    <citation type="journal article" date="2016" name="PLoS Pathog.">
        <title>Biosynthesis of antibiotic leucinostatins in bio-control fungus Purpureocillium lilacinum and their inhibition on phytophthora revealed by genome mining.</title>
        <authorList>
            <person name="Wang G."/>
            <person name="Liu Z."/>
            <person name="Lin R."/>
            <person name="Li E."/>
            <person name="Mao Z."/>
            <person name="Ling J."/>
            <person name="Yang Y."/>
            <person name="Yin W.B."/>
            <person name="Xie B."/>
        </authorList>
    </citation>
    <scope>NUCLEOTIDE SEQUENCE [LARGE SCALE GENOMIC DNA]</scope>
    <source>
        <strain evidence="7">170</strain>
    </source>
</reference>
<dbReference type="Proteomes" id="UP000078397">
    <property type="component" value="Unassembled WGS sequence"/>
</dbReference>
<sequence length="1046" mass="113932">MRLLKTNTVEIVEFAHDQIPDYAILSHRWGAEEVTLQEVQQGSAQTRLKQGFKKVQQCCARAKDDGYNYVWVDTCCIDKTSSTELSEAINSMYVWYYQASRCYAFLADVPSRCTTMQESEWFARGWTLQELLAPEEVYFVNEQWADLGTKETLRQEVHDRTGIPLDVLSGEVDVETASVAQRMSWAAKRQTTRPEDRAYCLLGIFGIQMPLLYGEGERAFTRLQEEIMKTSNDHSLFAWASPDGRGGLLATSPAAFEASGRVDQYRAADIPNSPLTVSSRGIDLELRIIGHGPEGLCLAVLNCKQPQQKGNAWEDELVGIWVRDKSLTMTTFERVQSETMPSVDMSKFVTSQCPVRHVCIESGRIKPSRKPRSQNAVATAAITSQMASLQVYDDTLLTDLMSFSETPAKVLVRAAKDGDEDHVWLLLTRTDVEVNERVESGLTALSTAAENGHAAVVNLLLARGASVNSTDTLGRTALHRAAASGQDAIVELLTGVDGTVIDLMDSTGCTPLLLAVQNGHTAAAKVLLDRGSYTYVGDNHGQTTLLFAAANGDVPTATLLLDMEASMLAKSDVNSNLRTLPGGDDRIIDCSDTTGRTPLRVSAETGHEAIMRLLLSRGAQVDAQDTSGQTTLHWAADNGKDAIVELLLTNGGADIHAKDDSGMTALHHAADKGHNSVVTLLLDNAADASARDEHGWTPLWHAASMNHGAIVDMLLESGASISAKDSDGVTPLRWAILQGHSPMAKLLINRGASIDAEENSVRHLMQWAAKNGHDDTLNSLTRLSPDEFQPDSGWTPIIWAAVYGHEALVRQQLTNGVDVNTTDNLGRTVLECAAENGHESIAQLLLDEGADVNQSGEDGSNSLGSTPLSSAANYGHDSVVKLLLERGANPDGTTTKKRDVDNTPLWCATRHRHHKIVKLLLDKGANFKIRGHGRRTLLWEAVSDGDVTTVKLLIDAGANVTEVRDGHTLLWEATSLRDARMVALLLDAGVNVEKGGPSETPLALAYENDCAEVAKVLLERGAKTNFDRSDRYKSREMLDLFRTRDG</sequence>
<gene>
    <name evidence="7" type="ORF">VFPPC_02324</name>
</gene>
<feature type="repeat" description="ANK" evidence="3">
    <location>
        <begin position="863"/>
        <end position="895"/>
    </location>
</feature>
<evidence type="ECO:0000256" key="2">
    <source>
        <dbReference type="ARBA" id="ARBA00023043"/>
    </source>
</evidence>
<dbReference type="PANTHER" id="PTHR24188">
    <property type="entry name" value="ANKYRIN REPEAT PROTEIN"/>
    <property type="match status" value="1"/>
</dbReference>
<dbReference type="GeneID" id="28845987"/>
<dbReference type="OrthoDB" id="20872at2759"/>
<dbReference type="Pfam" id="PF06985">
    <property type="entry name" value="HET"/>
    <property type="match status" value="1"/>
</dbReference>
<feature type="repeat" description="ANK" evidence="3">
    <location>
        <begin position="792"/>
        <end position="824"/>
    </location>
</feature>
<feature type="compositionally biased region" description="Polar residues" evidence="4">
    <location>
        <begin position="852"/>
        <end position="870"/>
    </location>
</feature>
<feature type="repeat" description="ANK" evidence="3">
    <location>
        <begin position="825"/>
        <end position="857"/>
    </location>
</feature>
<evidence type="ECO:0000313" key="7">
    <source>
        <dbReference type="EMBL" id="OAQ69735.1"/>
    </source>
</evidence>
<evidence type="ECO:0000313" key="8">
    <source>
        <dbReference type="Proteomes" id="UP000078397"/>
    </source>
</evidence>
<evidence type="ECO:0000256" key="3">
    <source>
        <dbReference type="PROSITE-ProRule" id="PRU00023"/>
    </source>
</evidence>
<feature type="region of interest" description="Disordered" evidence="4">
    <location>
        <begin position="851"/>
        <end position="870"/>
    </location>
</feature>
<keyword evidence="2 3" id="KW-0040">ANK repeat</keyword>
<feature type="repeat" description="ANK" evidence="3">
    <location>
        <begin position="933"/>
        <end position="965"/>
    </location>
</feature>
<protein>
    <submittedName>
        <fullName evidence="7">HET domain-containing protein</fullName>
    </submittedName>
</protein>
<evidence type="ECO:0000259" key="6">
    <source>
        <dbReference type="Pfam" id="PF26640"/>
    </source>
</evidence>
<organism evidence="7 8">
    <name type="scientific">Pochonia chlamydosporia 170</name>
    <dbReference type="NCBI Taxonomy" id="1380566"/>
    <lineage>
        <taxon>Eukaryota</taxon>
        <taxon>Fungi</taxon>
        <taxon>Dikarya</taxon>
        <taxon>Ascomycota</taxon>
        <taxon>Pezizomycotina</taxon>
        <taxon>Sordariomycetes</taxon>
        <taxon>Hypocreomycetidae</taxon>
        <taxon>Hypocreales</taxon>
        <taxon>Clavicipitaceae</taxon>
        <taxon>Pochonia</taxon>
    </lineage>
</organism>